<dbReference type="RefSeq" id="WP_161434441.1">
    <property type="nucleotide sequence ID" value="NZ_WXYO01000002.1"/>
</dbReference>
<accession>A0A6L9E9K2</accession>
<dbReference type="FunFam" id="2.40.50.100:FF:000003">
    <property type="entry name" value="Acetyl-CoA carboxylase biotin carboxyl carrier protein"/>
    <property type="match status" value="1"/>
</dbReference>
<comment type="caution">
    <text evidence="3">The sequence shown here is derived from an EMBL/GenBank/DDBJ whole genome shotgun (WGS) entry which is preliminary data.</text>
</comment>
<evidence type="ECO:0000256" key="1">
    <source>
        <dbReference type="ARBA" id="ARBA00023267"/>
    </source>
</evidence>
<gene>
    <name evidence="3" type="ORF">GTQ38_05320</name>
</gene>
<protein>
    <submittedName>
        <fullName evidence="3">Biotin/lipoyl-binding protein</fullName>
    </submittedName>
</protein>
<name>A0A6L9E9K2_9FLAO</name>
<dbReference type="Pfam" id="PF00364">
    <property type="entry name" value="Biotin_lipoyl"/>
    <property type="match status" value="1"/>
</dbReference>
<dbReference type="Proteomes" id="UP000475249">
    <property type="component" value="Unassembled WGS sequence"/>
</dbReference>
<dbReference type="PANTHER" id="PTHR45266:SF3">
    <property type="entry name" value="OXALOACETATE DECARBOXYLASE ALPHA CHAIN"/>
    <property type="match status" value="1"/>
</dbReference>
<dbReference type="PROSITE" id="PS50968">
    <property type="entry name" value="BIOTINYL_LIPOYL"/>
    <property type="match status" value="1"/>
</dbReference>
<sequence length="161" mass="17846">MNPTYKVTVNENLSFNLSAEDLKNIDMLKNADSAYHILQDHTSFKAQITASEYFKKQYSVKINNNSFEISIEDPLDLLIEQMGFALGSAKDVSSIEAPMPGLILDISVSAGQEVNEGDPLLILEAMKMENVITSPRNGIVKSVPISQGETVEKKHLLIEFE</sequence>
<evidence type="ECO:0000313" key="3">
    <source>
        <dbReference type="EMBL" id="NAS11410.1"/>
    </source>
</evidence>
<dbReference type="PROSITE" id="PS00188">
    <property type="entry name" value="BIOTIN"/>
    <property type="match status" value="1"/>
</dbReference>
<reference evidence="3 4" key="1">
    <citation type="submission" date="2020-01" db="EMBL/GenBank/DDBJ databases">
        <title>Bacteria diversity of Porities sp.</title>
        <authorList>
            <person name="Wang G."/>
        </authorList>
    </citation>
    <scope>NUCLEOTIDE SEQUENCE [LARGE SCALE GENOMIC DNA]</scope>
    <source>
        <strain evidence="3 4">R33</strain>
    </source>
</reference>
<dbReference type="InterPro" id="IPR001882">
    <property type="entry name" value="Biotin_BS"/>
</dbReference>
<dbReference type="PANTHER" id="PTHR45266">
    <property type="entry name" value="OXALOACETATE DECARBOXYLASE ALPHA CHAIN"/>
    <property type="match status" value="1"/>
</dbReference>
<feature type="domain" description="Lipoyl-binding" evidence="2">
    <location>
        <begin position="86"/>
        <end position="161"/>
    </location>
</feature>
<dbReference type="Gene3D" id="2.40.50.100">
    <property type="match status" value="1"/>
</dbReference>
<proteinExistence type="predicted"/>
<dbReference type="CDD" id="cd06850">
    <property type="entry name" value="biotinyl_domain"/>
    <property type="match status" value="1"/>
</dbReference>
<evidence type="ECO:0000313" key="4">
    <source>
        <dbReference type="Proteomes" id="UP000475249"/>
    </source>
</evidence>
<dbReference type="SUPFAM" id="SSF51230">
    <property type="entry name" value="Single hybrid motif"/>
    <property type="match status" value="1"/>
</dbReference>
<dbReference type="InterPro" id="IPR000089">
    <property type="entry name" value="Biotin_lipoyl"/>
</dbReference>
<dbReference type="AlphaFoldDB" id="A0A6L9E9K2"/>
<organism evidence="3 4">
    <name type="scientific">Poritiphilus flavus</name>
    <dbReference type="NCBI Taxonomy" id="2697053"/>
    <lineage>
        <taxon>Bacteria</taxon>
        <taxon>Pseudomonadati</taxon>
        <taxon>Bacteroidota</taxon>
        <taxon>Flavobacteriia</taxon>
        <taxon>Flavobacteriales</taxon>
        <taxon>Flavobacteriaceae</taxon>
        <taxon>Poritiphilus</taxon>
    </lineage>
</organism>
<evidence type="ECO:0000259" key="2">
    <source>
        <dbReference type="PROSITE" id="PS50968"/>
    </source>
</evidence>
<keyword evidence="1" id="KW-0092">Biotin</keyword>
<dbReference type="InterPro" id="IPR050709">
    <property type="entry name" value="Biotin_Carboxyl_Carrier/Decarb"/>
</dbReference>
<keyword evidence="4" id="KW-1185">Reference proteome</keyword>
<dbReference type="EMBL" id="WXYO01000002">
    <property type="protein sequence ID" value="NAS11410.1"/>
    <property type="molecule type" value="Genomic_DNA"/>
</dbReference>
<dbReference type="InterPro" id="IPR011053">
    <property type="entry name" value="Single_hybrid_motif"/>
</dbReference>